<dbReference type="Proteomes" id="UP000005740">
    <property type="component" value="Unassembled WGS sequence"/>
</dbReference>
<dbReference type="CDD" id="cd17324">
    <property type="entry name" value="MFS_NepI_like"/>
    <property type="match status" value="1"/>
</dbReference>
<protein>
    <submittedName>
        <fullName evidence="10">Transporter, major facilitator family protein</fullName>
    </submittedName>
</protein>
<name>D0CCG4_ACIB2</name>
<dbReference type="AlphaFoldDB" id="D0CCG4"/>
<evidence type="ECO:0000256" key="1">
    <source>
        <dbReference type="ARBA" id="ARBA00004651"/>
    </source>
</evidence>
<evidence type="ECO:0000256" key="6">
    <source>
        <dbReference type="ARBA" id="ARBA00022989"/>
    </source>
</evidence>
<feature type="transmembrane region" description="Helical" evidence="8">
    <location>
        <begin position="263"/>
        <end position="286"/>
    </location>
</feature>
<reference evidence="11" key="1">
    <citation type="journal article" date="2012" name="PLoS ONE">
        <title>The success of Acinetobacter species; genetic, metabolic and virulence attributes.</title>
        <authorList>
            <person name="Peleg A.Y."/>
            <person name="de Breij A."/>
            <person name="Adams M.D."/>
            <person name="Cerqueira G.M."/>
            <person name="Mocali S."/>
            <person name="Galardini M."/>
            <person name="Nibbering P.H."/>
            <person name="Earl A.M."/>
            <person name="Ward D.V."/>
            <person name="Paterson D.L."/>
            <person name="Seifert H."/>
            <person name="Dijkshoorn L."/>
        </authorList>
    </citation>
    <scope>NUCLEOTIDE SEQUENCE [LARGE SCALE GENOMIC DNA]</scope>
    <source>
        <strain evidence="11">ATCC 19606 / DSM 30007 / JCM 6841 / CCUG 19606 / CIP 70.34 / NBRC 109757 / NCIMB 12457 / NCTC 12156 / 81</strain>
    </source>
</reference>
<dbReference type="InterPro" id="IPR020846">
    <property type="entry name" value="MFS_dom"/>
</dbReference>
<evidence type="ECO:0000256" key="2">
    <source>
        <dbReference type="ARBA" id="ARBA00008335"/>
    </source>
</evidence>
<keyword evidence="7 8" id="KW-0472">Membrane</keyword>
<evidence type="ECO:0000256" key="5">
    <source>
        <dbReference type="ARBA" id="ARBA00022692"/>
    </source>
</evidence>
<feature type="transmembrane region" description="Helical" evidence="8">
    <location>
        <begin position="388"/>
        <end position="409"/>
    </location>
</feature>
<sequence length="440" mass="47662">MLILIYRIFSIQHAFRHCSFFCHGHDMNSSSTPSTLNTEATSVLSREWIHKGTKAYKHAGFALFLVGFASFSLIYCVQPLLPAFSQSFQISPASSSLALSLTTAFLAISIVLSSAFSQAIGRRGVIFTSMLCAAILNIVSMFTPNWHSLLIARALEGLLLGGVPAVTMAWIAEEIAPEHLGKTMGLYIAGTAFGGMMGRVGMGILVEYFSWRTALGLLGAICFICSIAFLKLLPVSRNFVQKKGLNLGFHIQMWRAHLSNTKLLRLFAIGFLLTSVFVTLFNYATFRLSGAPYSLSQTQISLIFLSYSFGMVSSSLAGSLADRFGKKTMMMSGFALMILGSLMTLLSSLFGIIIGIAFITTGFFITHSLTSSSVGAESKQAKAHASSLYLLFYYMGSSIVGSAGGWFWLHGGWSAIVGLTVFLSLIGIFLAIYTSHAKAH</sequence>
<feature type="transmembrane region" description="Helical" evidence="8">
    <location>
        <begin position="93"/>
        <end position="112"/>
    </location>
</feature>
<evidence type="ECO:0000313" key="11">
    <source>
        <dbReference type="Proteomes" id="UP000005740"/>
    </source>
</evidence>
<evidence type="ECO:0000256" key="4">
    <source>
        <dbReference type="ARBA" id="ARBA00022475"/>
    </source>
</evidence>
<evidence type="ECO:0000256" key="7">
    <source>
        <dbReference type="ARBA" id="ARBA00023136"/>
    </source>
</evidence>
<dbReference type="GO" id="GO:0005886">
    <property type="term" value="C:plasma membrane"/>
    <property type="evidence" value="ECO:0007669"/>
    <property type="project" value="UniProtKB-SubCell"/>
</dbReference>
<dbReference type="Pfam" id="PF07690">
    <property type="entry name" value="MFS_1"/>
    <property type="match status" value="2"/>
</dbReference>
<proteinExistence type="inferred from homology"/>
<dbReference type="InterPro" id="IPR036259">
    <property type="entry name" value="MFS_trans_sf"/>
</dbReference>
<dbReference type="InterPro" id="IPR011701">
    <property type="entry name" value="MFS"/>
</dbReference>
<dbReference type="BioCyc" id="ABAU575584-HMP:GM69-2480-MONOMER"/>
<dbReference type="Gene3D" id="1.20.1250.20">
    <property type="entry name" value="MFS general substrate transporter like domains"/>
    <property type="match status" value="1"/>
</dbReference>
<accession>D0CCG4</accession>
<feature type="transmembrane region" description="Helical" evidence="8">
    <location>
        <begin position="150"/>
        <end position="172"/>
    </location>
</feature>
<gene>
    <name evidence="10" type="ORF">HMPREF0010_02444</name>
</gene>
<keyword evidence="6 8" id="KW-1133">Transmembrane helix</keyword>
<feature type="domain" description="Major facilitator superfamily (MFS) profile" evidence="9">
    <location>
        <begin position="55"/>
        <end position="439"/>
    </location>
</feature>
<evidence type="ECO:0000313" key="10">
    <source>
        <dbReference type="EMBL" id="EEX02751.1"/>
    </source>
</evidence>
<feature type="transmembrane region" description="Helical" evidence="8">
    <location>
        <begin position="124"/>
        <end position="144"/>
    </location>
</feature>
<comment type="subcellular location">
    <subcellularLocation>
        <location evidence="1">Cell membrane</location>
        <topology evidence="1">Multi-pass membrane protein</topology>
    </subcellularLocation>
</comment>
<feature type="transmembrane region" description="Helical" evidence="8">
    <location>
        <begin position="211"/>
        <end position="233"/>
    </location>
</feature>
<keyword evidence="4" id="KW-1003">Cell membrane</keyword>
<dbReference type="EMBL" id="GG704576">
    <property type="protein sequence ID" value="EEX02751.1"/>
    <property type="molecule type" value="Genomic_DNA"/>
</dbReference>
<keyword evidence="3" id="KW-0813">Transport</keyword>
<evidence type="ECO:0000259" key="9">
    <source>
        <dbReference type="PROSITE" id="PS50850"/>
    </source>
</evidence>
<dbReference type="SUPFAM" id="SSF103473">
    <property type="entry name" value="MFS general substrate transporter"/>
    <property type="match status" value="1"/>
</dbReference>
<evidence type="ECO:0000256" key="8">
    <source>
        <dbReference type="SAM" id="Phobius"/>
    </source>
</evidence>
<feature type="transmembrane region" description="Helical" evidence="8">
    <location>
        <begin position="184"/>
        <end position="205"/>
    </location>
</feature>
<feature type="transmembrane region" description="Helical" evidence="8">
    <location>
        <begin position="328"/>
        <end position="346"/>
    </location>
</feature>
<organism evidence="10 11">
    <name type="scientific">Acinetobacter baumannii (strain ATCC 19606 / DSM 30007 / JCM 6841 / CCUG 19606 / CIP 70.34 / NBRC 109757 / NCIMB 12457 / NCTC 12156 / 81)</name>
    <dbReference type="NCBI Taxonomy" id="575584"/>
    <lineage>
        <taxon>Bacteria</taxon>
        <taxon>Pseudomonadati</taxon>
        <taxon>Pseudomonadota</taxon>
        <taxon>Gammaproteobacteria</taxon>
        <taxon>Moraxellales</taxon>
        <taxon>Moraxellaceae</taxon>
        <taxon>Acinetobacter</taxon>
        <taxon>Acinetobacter calcoaceticus/baumannii complex</taxon>
    </lineage>
</organism>
<dbReference type="GO" id="GO:0022857">
    <property type="term" value="F:transmembrane transporter activity"/>
    <property type="evidence" value="ECO:0007669"/>
    <property type="project" value="InterPro"/>
</dbReference>
<dbReference type="PANTHER" id="PTHR43271:SF1">
    <property type="entry name" value="INNER MEMBRANE TRANSPORT PROTEIN YNFM"/>
    <property type="match status" value="1"/>
</dbReference>
<feature type="transmembrane region" description="Helical" evidence="8">
    <location>
        <begin position="298"/>
        <end position="321"/>
    </location>
</feature>
<feature type="transmembrane region" description="Helical" evidence="8">
    <location>
        <begin position="415"/>
        <end position="434"/>
    </location>
</feature>
<keyword evidence="5 8" id="KW-0812">Transmembrane</keyword>
<dbReference type="PROSITE" id="PS50850">
    <property type="entry name" value="MFS"/>
    <property type="match status" value="1"/>
</dbReference>
<comment type="similarity">
    <text evidence="2">Belongs to the major facilitator superfamily.</text>
</comment>
<evidence type="ECO:0000256" key="3">
    <source>
        <dbReference type="ARBA" id="ARBA00022448"/>
    </source>
</evidence>
<feature type="transmembrane region" description="Helical" evidence="8">
    <location>
        <begin position="61"/>
        <end position="81"/>
    </location>
</feature>
<dbReference type="PANTHER" id="PTHR43271">
    <property type="entry name" value="BLL2771 PROTEIN"/>
    <property type="match status" value="1"/>
</dbReference>